<dbReference type="EMBL" id="NHYD01001103">
    <property type="protein sequence ID" value="PPQ92103.1"/>
    <property type="molecule type" value="Genomic_DNA"/>
</dbReference>
<feature type="transmembrane region" description="Helical" evidence="1">
    <location>
        <begin position="42"/>
        <end position="61"/>
    </location>
</feature>
<comment type="caution">
    <text evidence="2">The sequence shown here is derived from an EMBL/GenBank/DDBJ whole genome shotgun (WGS) entry which is preliminary data.</text>
</comment>
<dbReference type="AlphaFoldDB" id="A0A409XMU1"/>
<keyword evidence="1" id="KW-0812">Transmembrane</keyword>
<evidence type="ECO:0000313" key="2">
    <source>
        <dbReference type="EMBL" id="PPQ92103.1"/>
    </source>
</evidence>
<sequence length="65" mass="7476">MPMVNELMGWNFNFGLMKYGKRLYKLCSLALYLKRSNKARDGAVIVVLCTITSILLLRFAFDLTL</sequence>
<keyword evidence="1" id="KW-1133">Transmembrane helix</keyword>
<evidence type="ECO:0000313" key="3">
    <source>
        <dbReference type="Proteomes" id="UP000283269"/>
    </source>
</evidence>
<name>A0A409XMU1_PSICY</name>
<dbReference type="Proteomes" id="UP000283269">
    <property type="component" value="Unassembled WGS sequence"/>
</dbReference>
<evidence type="ECO:0000256" key="1">
    <source>
        <dbReference type="SAM" id="Phobius"/>
    </source>
</evidence>
<reference evidence="2 3" key="1">
    <citation type="journal article" date="2018" name="Evol. Lett.">
        <title>Horizontal gene cluster transfer increased hallucinogenic mushroom diversity.</title>
        <authorList>
            <person name="Reynolds H.T."/>
            <person name="Vijayakumar V."/>
            <person name="Gluck-Thaler E."/>
            <person name="Korotkin H.B."/>
            <person name="Matheny P.B."/>
            <person name="Slot J.C."/>
        </authorList>
    </citation>
    <scope>NUCLEOTIDE SEQUENCE [LARGE SCALE GENOMIC DNA]</scope>
    <source>
        <strain evidence="2 3">2631</strain>
    </source>
</reference>
<protein>
    <submittedName>
        <fullName evidence="2">Uncharacterized protein</fullName>
    </submittedName>
</protein>
<keyword evidence="1" id="KW-0472">Membrane</keyword>
<dbReference type="InParanoid" id="A0A409XMU1"/>
<organism evidence="2 3">
    <name type="scientific">Psilocybe cyanescens</name>
    <dbReference type="NCBI Taxonomy" id="93625"/>
    <lineage>
        <taxon>Eukaryota</taxon>
        <taxon>Fungi</taxon>
        <taxon>Dikarya</taxon>
        <taxon>Basidiomycota</taxon>
        <taxon>Agaricomycotina</taxon>
        <taxon>Agaricomycetes</taxon>
        <taxon>Agaricomycetidae</taxon>
        <taxon>Agaricales</taxon>
        <taxon>Agaricineae</taxon>
        <taxon>Strophariaceae</taxon>
        <taxon>Psilocybe</taxon>
    </lineage>
</organism>
<gene>
    <name evidence="2" type="ORF">CVT25_008287</name>
</gene>
<proteinExistence type="predicted"/>
<accession>A0A409XMU1</accession>
<keyword evidence="3" id="KW-1185">Reference proteome</keyword>